<name>H1LK25_9LACO</name>
<organism evidence="1 2">
    <name type="scientific">Lentilactobacillus kisonensis F0435</name>
    <dbReference type="NCBI Taxonomy" id="797516"/>
    <lineage>
        <taxon>Bacteria</taxon>
        <taxon>Bacillati</taxon>
        <taxon>Bacillota</taxon>
        <taxon>Bacilli</taxon>
        <taxon>Lactobacillales</taxon>
        <taxon>Lactobacillaceae</taxon>
        <taxon>Lentilactobacillus</taxon>
    </lineage>
</organism>
<comment type="caution">
    <text evidence="1">The sequence shown here is derived from an EMBL/GenBank/DDBJ whole genome shotgun (WGS) entry which is preliminary data.</text>
</comment>
<proteinExistence type="predicted"/>
<sequence length="51" mass="5892">MTFSIFLFIDAQKCYKNDAKEGKKVWNYLKVLFVKNVTNYKAASGSNQLLL</sequence>
<gene>
    <name evidence="1" type="ORF">HMPREF9104_02971</name>
</gene>
<accession>H1LK25</accession>
<dbReference type="AlphaFoldDB" id="H1LK25"/>
<evidence type="ECO:0000313" key="1">
    <source>
        <dbReference type="EMBL" id="EHO47965.1"/>
    </source>
</evidence>
<dbReference type="Proteomes" id="UP000005025">
    <property type="component" value="Unassembled WGS sequence"/>
</dbReference>
<dbReference type="EMBL" id="AGRJ01000248">
    <property type="protein sequence ID" value="EHO47965.1"/>
    <property type="molecule type" value="Genomic_DNA"/>
</dbReference>
<reference evidence="1 2" key="1">
    <citation type="submission" date="2011-09" db="EMBL/GenBank/DDBJ databases">
        <authorList>
            <person name="Weinstock G."/>
            <person name="Sodergren E."/>
            <person name="Clifton S."/>
            <person name="Fulton L."/>
            <person name="Fulton B."/>
            <person name="Courtney L."/>
            <person name="Fronick C."/>
            <person name="Harrison M."/>
            <person name="Strong C."/>
            <person name="Farmer C."/>
            <person name="Delahaunty K."/>
            <person name="Markovic C."/>
            <person name="Hall O."/>
            <person name="Minx P."/>
            <person name="Tomlinson C."/>
            <person name="Mitreva M."/>
            <person name="Hou S."/>
            <person name="Chen J."/>
            <person name="Wollam A."/>
            <person name="Pepin K.H."/>
            <person name="Johnson M."/>
            <person name="Bhonagiri V."/>
            <person name="Zhang X."/>
            <person name="Suruliraj S."/>
            <person name="Warren W."/>
            <person name="Chinwalla A."/>
            <person name="Mardis E.R."/>
            <person name="Wilson R.K."/>
        </authorList>
    </citation>
    <scope>NUCLEOTIDE SEQUENCE [LARGE SCALE GENOMIC DNA]</scope>
    <source>
        <strain evidence="1 2">F0435</strain>
    </source>
</reference>
<protein>
    <submittedName>
        <fullName evidence="1">Uncharacterized protein</fullName>
    </submittedName>
</protein>
<evidence type="ECO:0000313" key="2">
    <source>
        <dbReference type="Proteomes" id="UP000005025"/>
    </source>
</evidence>
<dbReference type="STRING" id="797516.HMPREF9104_02971"/>
<dbReference type="HOGENOM" id="CLU_3100185_0_0_9"/>
<dbReference type="PATRIC" id="fig|797516.3.peg.2679"/>